<keyword evidence="2" id="KW-0472">Membrane</keyword>
<feature type="transmembrane region" description="Helical" evidence="2">
    <location>
        <begin position="21"/>
        <end position="41"/>
    </location>
</feature>
<dbReference type="RefSeq" id="WP_133797246.1">
    <property type="nucleotide sequence ID" value="NZ_SOCA01000012.1"/>
</dbReference>
<reference evidence="3 4" key="1">
    <citation type="submission" date="2019-03" db="EMBL/GenBank/DDBJ databases">
        <title>Genomic Encyclopedia of Archaeal and Bacterial Type Strains, Phase II (KMG-II): from individual species to whole genera.</title>
        <authorList>
            <person name="Goeker M."/>
        </authorList>
    </citation>
    <scope>NUCLEOTIDE SEQUENCE [LARGE SCALE GENOMIC DNA]</scope>
    <source>
        <strain evidence="3 4">ATCC 25309</strain>
    </source>
</reference>
<dbReference type="EMBL" id="SOCA01000012">
    <property type="protein sequence ID" value="TDU64077.1"/>
    <property type="molecule type" value="Genomic_DNA"/>
</dbReference>
<sequence length="95" mass="10708">MRRINFDLIRAEEELAGARQCIVCLCGAVLTASGTAILFKYDAMPAWGMIVATLLLLLFLVTGTLYAFLPSLREPRYPRPRPRHDSHASRYVDPE</sequence>
<protein>
    <submittedName>
        <fullName evidence="3">Uncharacterized protein</fullName>
    </submittedName>
</protein>
<keyword evidence="2" id="KW-0812">Transmembrane</keyword>
<keyword evidence="4" id="KW-1185">Reference proteome</keyword>
<feature type="transmembrane region" description="Helical" evidence="2">
    <location>
        <begin position="47"/>
        <end position="69"/>
    </location>
</feature>
<feature type="region of interest" description="Disordered" evidence="1">
    <location>
        <begin position="74"/>
        <end position="95"/>
    </location>
</feature>
<evidence type="ECO:0000256" key="1">
    <source>
        <dbReference type="SAM" id="MobiDB-lite"/>
    </source>
</evidence>
<organism evidence="3 4">
    <name type="scientific">Prosthecobacter fusiformis</name>
    <dbReference type="NCBI Taxonomy" id="48464"/>
    <lineage>
        <taxon>Bacteria</taxon>
        <taxon>Pseudomonadati</taxon>
        <taxon>Verrucomicrobiota</taxon>
        <taxon>Verrucomicrobiia</taxon>
        <taxon>Verrucomicrobiales</taxon>
        <taxon>Verrucomicrobiaceae</taxon>
        <taxon>Prosthecobacter</taxon>
    </lineage>
</organism>
<accession>A0A4R7RIW2</accession>
<gene>
    <name evidence="3" type="ORF">EI77_04261</name>
</gene>
<evidence type="ECO:0000313" key="3">
    <source>
        <dbReference type="EMBL" id="TDU64077.1"/>
    </source>
</evidence>
<dbReference type="AlphaFoldDB" id="A0A4R7RIW2"/>
<keyword evidence="2" id="KW-1133">Transmembrane helix</keyword>
<comment type="caution">
    <text evidence="3">The sequence shown here is derived from an EMBL/GenBank/DDBJ whole genome shotgun (WGS) entry which is preliminary data.</text>
</comment>
<name>A0A4R7RIW2_9BACT</name>
<dbReference type="Proteomes" id="UP000295662">
    <property type="component" value="Unassembled WGS sequence"/>
</dbReference>
<evidence type="ECO:0000313" key="4">
    <source>
        <dbReference type="Proteomes" id="UP000295662"/>
    </source>
</evidence>
<evidence type="ECO:0000256" key="2">
    <source>
        <dbReference type="SAM" id="Phobius"/>
    </source>
</evidence>
<proteinExistence type="predicted"/>